<evidence type="ECO:0000313" key="1">
    <source>
        <dbReference type="EMBL" id="GMN43886.1"/>
    </source>
</evidence>
<dbReference type="Proteomes" id="UP001187192">
    <property type="component" value="Unassembled WGS sequence"/>
</dbReference>
<organism evidence="1 2">
    <name type="scientific">Ficus carica</name>
    <name type="common">Common fig</name>
    <dbReference type="NCBI Taxonomy" id="3494"/>
    <lineage>
        <taxon>Eukaryota</taxon>
        <taxon>Viridiplantae</taxon>
        <taxon>Streptophyta</taxon>
        <taxon>Embryophyta</taxon>
        <taxon>Tracheophyta</taxon>
        <taxon>Spermatophyta</taxon>
        <taxon>Magnoliopsida</taxon>
        <taxon>eudicotyledons</taxon>
        <taxon>Gunneridae</taxon>
        <taxon>Pentapetalae</taxon>
        <taxon>rosids</taxon>
        <taxon>fabids</taxon>
        <taxon>Rosales</taxon>
        <taxon>Moraceae</taxon>
        <taxon>Ficeae</taxon>
        <taxon>Ficus</taxon>
    </lineage>
</organism>
<name>A0AA88D5P2_FICCA</name>
<dbReference type="EMBL" id="BTGU01000017">
    <property type="protein sequence ID" value="GMN43886.1"/>
    <property type="molecule type" value="Genomic_DNA"/>
</dbReference>
<gene>
    <name evidence="1" type="ORF">TIFTF001_013079</name>
</gene>
<dbReference type="AlphaFoldDB" id="A0AA88D5P2"/>
<reference evidence="1" key="1">
    <citation type="submission" date="2023-07" db="EMBL/GenBank/DDBJ databases">
        <title>draft genome sequence of fig (Ficus carica).</title>
        <authorList>
            <person name="Takahashi T."/>
            <person name="Nishimura K."/>
        </authorList>
    </citation>
    <scope>NUCLEOTIDE SEQUENCE</scope>
</reference>
<evidence type="ECO:0000313" key="2">
    <source>
        <dbReference type="Proteomes" id="UP001187192"/>
    </source>
</evidence>
<sequence length="87" mass="10018">MYPLGYQVLRMDKIDFAGLTAKDSCTIPENLHSPNFVSPGDLNTNCWSLVFRRKTEWLHEGTEAERRGLRRCREELSGEVFGCVVRN</sequence>
<proteinExistence type="predicted"/>
<accession>A0AA88D5P2</accession>
<keyword evidence="2" id="KW-1185">Reference proteome</keyword>
<comment type="caution">
    <text evidence="1">The sequence shown here is derived from an EMBL/GenBank/DDBJ whole genome shotgun (WGS) entry which is preliminary data.</text>
</comment>
<protein>
    <submittedName>
        <fullName evidence="1">Uncharacterized protein</fullName>
    </submittedName>
</protein>